<dbReference type="Proteomes" id="UP001139226">
    <property type="component" value="Unassembled WGS sequence"/>
</dbReference>
<dbReference type="RefSeq" id="WP_240713303.1">
    <property type="nucleotide sequence ID" value="NZ_JAKVTV010000002.1"/>
</dbReference>
<organism evidence="2 3">
    <name type="scientific">Christiangramia lutea</name>
    <dbReference type="NCBI Taxonomy" id="1607951"/>
    <lineage>
        <taxon>Bacteria</taxon>
        <taxon>Pseudomonadati</taxon>
        <taxon>Bacteroidota</taxon>
        <taxon>Flavobacteriia</taxon>
        <taxon>Flavobacteriales</taxon>
        <taxon>Flavobacteriaceae</taxon>
        <taxon>Christiangramia</taxon>
    </lineage>
</organism>
<gene>
    <name evidence="2" type="ORF">ML462_08110</name>
</gene>
<name>A0A9X2ABI2_9FLAO</name>
<dbReference type="AlphaFoldDB" id="A0A9X2ABI2"/>
<proteinExistence type="predicted"/>
<accession>A0A9X2ABI2</accession>
<protein>
    <recommendedName>
        <fullName evidence="4">DUF3575 domain-containing protein</fullName>
    </recommendedName>
</protein>
<dbReference type="EMBL" id="JAKVTV010000002">
    <property type="protein sequence ID" value="MCH4823138.1"/>
    <property type="molecule type" value="Genomic_DNA"/>
</dbReference>
<feature type="chain" id="PRO_5040816347" description="DUF3575 domain-containing protein" evidence="1">
    <location>
        <begin position="20"/>
        <end position="193"/>
    </location>
</feature>
<evidence type="ECO:0008006" key="4">
    <source>
        <dbReference type="Google" id="ProtNLM"/>
    </source>
</evidence>
<feature type="signal peptide" evidence="1">
    <location>
        <begin position="1"/>
        <end position="19"/>
    </location>
</feature>
<evidence type="ECO:0000256" key="1">
    <source>
        <dbReference type="SAM" id="SignalP"/>
    </source>
</evidence>
<comment type="caution">
    <text evidence="2">The sequence shown here is derived from an EMBL/GenBank/DDBJ whole genome shotgun (WGS) entry which is preliminary data.</text>
</comment>
<sequence length="193" mass="22012">MKNLFIAVFLLATTAVSYAQEEKESTSNQEEVEKRDITQNELSINAFNLVAFGIIEITYERVINENSTWALEGFFHPSKDDYLDEAYYKNLSLTGKYKHFFSSKYARGFYVNAFGMISSGEYETDYYYSDISEEYIYETEDYTDFALGFGLGGKFVSQGGFMLDLNAGIGRNLLSENSPTVVGQFMVNLGFRF</sequence>
<reference evidence="2" key="1">
    <citation type="submission" date="2022-03" db="EMBL/GenBank/DDBJ databases">
        <title>Gramella crocea sp. nov., isolated from activated sludge of a seafood processing plant.</title>
        <authorList>
            <person name="Zhang X."/>
        </authorList>
    </citation>
    <scope>NUCLEOTIDE SEQUENCE</scope>
    <source>
        <strain evidence="2">YJ019</strain>
    </source>
</reference>
<evidence type="ECO:0000313" key="2">
    <source>
        <dbReference type="EMBL" id="MCH4823138.1"/>
    </source>
</evidence>
<keyword evidence="1" id="KW-0732">Signal</keyword>
<evidence type="ECO:0000313" key="3">
    <source>
        <dbReference type="Proteomes" id="UP001139226"/>
    </source>
</evidence>
<keyword evidence="3" id="KW-1185">Reference proteome</keyword>